<evidence type="ECO:0000313" key="1">
    <source>
        <dbReference type="EMBL" id="RTN23443.1"/>
    </source>
</evidence>
<dbReference type="EMBL" id="RXRX01000007">
    <property type="protein sequence ID" value="RTN23443.1"/>
    <property type="molecule type" value="Genomic_DNA"/>
</dbReference>
<keyword evidence="2" id="KW-1185">Reference proteome</keyword>
<sequence>MDINEKIRLLGEGLKDRLDPSMVDFALDYIGFSENILAFETLCDHIGDHDVVISKCEYAQIIDIANYLNLEINSRYTYINPDK</sequence>
<name>A0ABY0AS16_9ENTR</name>
<proteinExistence type="predicted"/>
<accession>A0ABY0AS16</accession>
<comment type="caution">
    <text evidence="1">The sequence shown here is derived from an EMBL/GenBank/DDBJ whole genome shotgun (WGS) entry which is preliminary data.</text>
</comment>
<reference evidence="1 2" key="1">
    <citation type="submission" date="2018-12" db="EMBL/GenBank/DDBJ databases">
        <title>The Batch Genome Submission of Enterobacter spp. strains.</title>
        <authorList>
            <person name="Wei L."/>
            <person name="Wu W."/>
            <person name="Lin J."/>
            <person name="Zhang X."/>
            <person name="Feng Y."/>
            <person name="Zong Z."/>
        </authorList>
    </citation>
    <scope>NUCLEOTIDE SEQUENCE [LARGE SCALE GENOMIC DNA]</scope>
    <source>
        <strain evidence="1 2">WCHEM090044</strain>
    </source>
</reference>
<dbReference type="RefSeq" id="WP_126545250.1">
    <property type="nucleotide sequence ID" value="NZ_JAHEVU010000003.1"/>
</dbReference>
<organism evidence="1 2">
    <name type="scientific">Enterobacter quasimori</name>
    <dbReference type="NCBI Taxonomy" id="2838947"/>
    <lineage>
        <taxon>Bacteria</taxon>
        <taxon>Pseudomonadati</taxon>
        <taxon>Pseudomonadota</taxon>
        <taxon>Gammaproteobacteria</taxon>
        <taxon>Enterobacterales</taxon>
        <taxon>Enterobacteriaceae</taxon>
        <taxon>Enterobacter</taxon>
    </lineage>
</organism>
<dbReference type="InterPro" id="IPR047880">
    <property type="entry name" value="MafI-like"/>
</dbReference>
<evidence type="ECO:0000313" key="2">
    <source>
        <dbReference type="Proteomes" id="UP000278241"/>
    </source>
</evidence>
<protein>
    <submittedName>
        <fullName evidence="1">MafI family immunity protein</fullName>
    </submittedName>
</protein>
<gene>
    <name evidence="1" type="ORF">EKN94_12740</name>
</gene>
<dbReference type="Proteomes" id="UP000278241">
    <property type="component" value="Unassembled WGS sequence"/>
</dbReference>
<dbReference type="NCBIfam" id="NF033691">
    <property type="entry name" value="immunity_MafI"/>
    <property type="match status" value="1"/>
</dbReference>